<evidence type="ECO:0000313" key="1">
    <source>
        <dbReference type="EMBL" id="RXN35753.1"/>
    </source>
</evidence>
<dbReference type="EMBL" id="QBIY01010981">
    <property type="protein sequence ID" value="RXN35753.1"/>
    <property type="molecule type" value="Genomic_DNA"/>
</dbReference>
<keyword evidence="2" id="KW-1185">Reference proteome</keyword>
<protein>
    <submittedName>
        <fullName evidence="1">Armadillo repeat-containing 7</fullName>
    </submittedName>
</protein>
<gene>
    <name evidence="1" type="ORF">ROHU_003561</name>
</gene>
<dbReference type="PANTHER" id="PTHR46263">
    <property type="entry name" value="ARMADILLO REPEAT-CONTAINING PROTEIN 7"/>
    <property type="match status" value="1"/>
</dbReference>
<organism evidence="1 2">
    <name type="scientific">Labeo rohita</name>
    <name type="common">Indian major carp</name>
    <name type="synonym">Cyprinus rohita</name>
    <dbReference type="NCBI Taxonomy" id="84645"/>
    <lineage>
        <taxon>Eukaryota</taxon>
        <taxon>Metazoa</taxon>
        <taxon>Chordata</taxon>
        <taxon>Craniata</taxon>
        <taxon>Vertebrata</taxon>
        <taxon>Euteleostomi</taxon>
        <taxon>Actinopterygii</taxon>
        <taxon>Neopterygii</taxon>
        <taxon>Teleostei</taxon>
        <taxon>Ostariophysi</taxon>
        <taxon>Cypriniformes</taxon>
        <taxon>Cyprinidae</taxon>
        <taxon>Labeoninae</taxon>
        <taxon>Labeonini</taxon>
        <taxon>Labeo</taxon>
    </lineage>
</organism>
<dbReference type="PANTHER" id="PTHR46263:SF1">
    <property type="entry name" value="ARMADILLO REPEAT-CONTAINING PROTEIN 7"/>
    <property type="match status" value="1"/>
</dbReference>
<sequence length="109" mass="12526">MYCLRVRHETISDLHTDEYVLNPNVTHDSSVMAGKNRFSVSDRFEYLQGLVTEFQDTDSEDAKEQILANLANFAYDPSNLEALRLLQVTELFLDMLTEDNENFVEFGIG</sequence>
<proteinExistence type="predicted"/>
<evidence type="ECO:0000313" key="2">
    <source>
        <dbReference type="Proteomes" id="UP000290572"/>
    </source>
</evidence>
<name>A0A498NUW1_LABRO</name>
<accession>A0A498NUW1</accession>
<comment type="caution">
    <text evidence="1">The sequence shown here is derived from an EMBL/GenBank/DDBJ whole genome shotgun (WGS) entry which is preliminary data.</text>
</comment>
<dbReference type="Proteomes" id="UP000290572">
    <property type="component" value="Unassembled WGS sequence"/>
</dbReference>
<dbReference type="InterPro" id="IPR042462">
    <property type="entry name" value="ARMC7"/>
</dbReference>
<dbReference type="STRING" id="84645.A0A498NUW1"/>
<dbReference type="AlphaFoldDB" id="A0A498NUW1"/>
<reference evidence="1 2" key="1">
    <citation type="submission" date="2018-03" db="EMBL/GenBank/DDBJ databases">
        <title>Draft genome sequence of Rohu Carp (Labeo rohita).</title>
        <authorList>
            <person name="Das P."/>
            <person name="Kushwaha B."/>
            <person name="Joshi C.G."/>
            <person name="Kumar D."/>
            <person name="Nagpure N.S."/>
            <person name="Sahoo L."/>
            <person name="Das S.P."/>
            <person name="Bit A."/>
            <person name="Patnaik S."/>
            <person name="Meher P.K."/>
            <person name="Jayasankar P."/>
            <person name="Koringa P.G."/>
            <person name="Patel N.V."/>
            <person name="Hinsu A.T."/>
            <person name="Kumar R."/>
            <person name="Pandey M."/>
            <person name="Agarwal S."/>
            <person name="Srivastava S."/>
            <person name="Singh M."/>
            <person name="Iquebal M.A."/>
            <person name="Jaiswal S."/>
            <person name="Angadi U.B."/>
            <person name="Kumar N."/>
            <person name="Raza M."/>
            <person name="Shah T.M."/>
            <person name="Rai A."/>
            <person name="Jena J.K."/>
        </authorList>
    </citation>
    <scope>NUCLEOTIDE SEQUENCE [LARGE SCALE GENOMIC DNA]</scope>
    <source>
        <strain evidence="1">DASCIFA01</strain>
        <tissue evidence="1">Testis</tissue>
    </source>
</reference>